<gene>
    <name evidence="2" type="ORF">VTL71DRAFT_15822</name>
</gene>
<feature type="region of interest" description="Disordered" evidence="1">
    <location>
        <begin position="146"/>
        <end position="170"/>
    </location>
</feature>
<sequence length="276" mass="29733">MSLSNDPQQCLVPLKVGFLCLGRSYLLPAKGHHWLGNLVGPRSKIVRAAQQLFEHSPAAQAIFSERFSLTVSHTFYQNESANNQSNRAPQQSNHFAANLQVPGAENRTAVTLHSLQLSSCSDNMLCTEFGASEFKNVYMKAISSGDERPVGSAAGRPGVTLGAPSKGKKSTVLKKATVEAPATPASAQKANKAGKGMILQHANAGQQVKDATPSKQEKLHRSPGPGAVRPDLQTRTKFSNPFTRRCEETVITRIVKSTEAFVVVLLEVEKGCFVLP</sequence>
<reference evidence="2 3" key="1">
    <citation type="journal article" date="2024" name="Commun. Biol.">
        <title>Comparative genomic analysis of thermophilic fungi reveals convergent evolutionary adaptations and gene losses.</title>
        <authorList>
            <person name="Steindorff A.S."/>
            <person name="Aguilar-Pontes M.V."/>
            <person name="Robinson A.J."/>
            <person name="Andreopoulos B."/>
            <person name="LaButti K."/>
            <person name="Kuo A."/>
            <person name="Mondo S."/>
            <person name="Riley R."/>
            <person name="Otillar R."/>
            <person name="Haridas S."/>
            <person name="Lipzen A."/>
            <person name="Grimwood J."/>
            <person name="Schmutz J."/>
            <person name="Clum A."/>
            <person name="Reid I.D."/>
            <person name="Moisan M.C."/>
            <person name="Butler G."/>
            <person name="Nguyen T.T.M."/>
            <person name="Dewar K."/>
            <person name="Conant G."/>
            <person name="Drula E."/>
            <person name="Henrissat B."/>
            <person name="Hansel C."/>
            <person name="Singer S."/>
            <person name="Hutchinson M.I."/>
            <person name="de Vries R.P."/>
            <person name="Natvig D.O."/>
            <person name="Powell A.J."/>
            <person name="Tsang A."/>
            <person name="Grigoriev I.V."/>
        </authorList>
    </citation>
    <scope>NUCLEOTIDE SEQUENCE [LARGE SCALE GENOMIC DNA]</scope>
    <source>
        <strain evidence="2 3">CBS 494.80</strain>
    </source>
</reference>
<dbReference type="Proteomes" id="UP001595075">
    <property type="component" value="Unassembled WGS sequence"/>
</dbReference>
<proteinExistence type="predicted"/>
<name>A0ABR4CET9_9HELO</name>
<dbReference type="EMBL" id="JAZHXI010000009">
    <property type="protein sequence ID" value="KAL2067726.1"/>
    <property type="molecule type" value="Genomic_DNA"/>
</dbReference>
<keyword evidence="3" id="KW-1185">Reference proteome</keyword>
<evidence type="ECO:0000256" key="1">
    <source>
        <dbReference type="SAM" id="MobiDB-lite"/>
    </source>
</evidence>
<protein>
    <submittedName>
        <fullName evidence="2">Uncharacterized protein</fullName>
    </submittedName>
</protein>
<feature type="region of interest" description="Disordered" evidence="1">
    <location>
        <begin position="209"/>
        <end position="233"/>
    </location>
</feature>
<evidence type="ECO:0000313" key="2">
    <source>
        <dbReference type="EMBL" id="KAL2067726.1"/>
    </source>
</evidence>
<organism evidence="2 3">
    <name type="scientific">Oculimacula yallundae</name>
    <dbReference type="NCBI Taxonomy" id="86028"/>
    <lineage>
        <taxon>Eukaryota</taxon>
        <taxon>Fungi</taxon>
        <taxon>Dikarya</taxon>
        <taxon>Ascomycota</taxon>
        <taxon>Pezizomycotina</taxon>
        <taxon>Leotiomycetes</taxon>
        <taxon>Helotiales</taxon>
        <taxon>Ploettnerulaceae</taxon>
        <taxon>Oculimacula</taxon>
    </lineage>
</organism>
<comment type="caution">
    <text evidence="2">The sequence shown here is derived from an EMBL/GenBank/DDBJ whole genome shotgun (WGS) entry which is preliminary data.</text>
</comment>
<evidence type="ECO:0000313" key="3">
    <source>
        <dbReference type="Proteomes" id="UP001595075"/>
    </source>
</evidence>
<accession>A0ABR4CET9</accession>